<dbReference type="Proteomes" id="UP000663193">
    <property type="component" value="Chromosome 23"/>
</dbReference>
<evidence type="ECO:0000313" key="4">
    <source>
        <dbReference type="Proteomes" id="UP000663193"/>
    </source>
</evidence>
<gene>
    <name evidence="3" type="ORF">JI435_162630</name>
</gene>
<reference evidence="4" key="1">
    <citation type="journal article" date="2021" name="BMC Genomics">
        <title>Chromosome-level genome assembly and manually-curated proteome of model necrotroph Parastagonospora nodorum Sn15 reveals a genome-wide trove of candidate effector homologs, and redundancy of virulence-related functions within an accessory chromosome.</title>
        <authorList>
            <person name="Bertazzoni S."/>
            <person name="Jones D.A.B."/>
            <person name="Phan H.T."/>
            <person name="Tan K.-C."/>
            <person name="Hane J.K."/>
        </authorList>
    </citation>
    <scope>NUCLEOTIDE SEQUENCE [LARGE SCALE GENOMIC DNA]</scope>
    <source>
        <strain evidence="4">SN15 / ATCC MYA-4574 / FGSC 10173)</strain>
    </source>
</reference>
<dbReference type="VEuPathDB" id="FungiDB:JI435_162630"/>
<dbReference type="EMBL" id="CP069045">
    <property type="protein sequence ID" value="QRD07682.1"/>
    <property type="molecule type" value="Genomic_DNA"/>
</dbReference>
<feature type="region of interest" description="Disordered" evidence="1">
    <location>
        <begin position="49"/>
        <end position="78"/>
    </location>
</feature>
<feature type="compositionally biased region" description="Polar residues" evidence="1">
    <location>
        <begin position="68"/>
        <end position="78"/>
    </location>
</feature>
<name>A0A7U2NRF3_PHANO</name>
<dbReference type="AlphaFoldDB" id="A0A7U2NRF3"/>
<evidence type="ECO:0000256" key="2">
    <source>
        <dbReference type="SAM" id="Phobius"/>
    </source>
</evidence>
<feature type="transmembrane region" description="Helical" evidence="2">
    <location>
        <begin position="237"/>
        <end position="258"/>
    </location>
</feature>
<keyword evidence="2" id="KW-0812">Transmembrane</keyword>
<protein>
    <submittedName>
        <fullName evidence="3">Uncharacterized protein</fullName>
    </submittedName>
</protein>
<organism evidence="3 4">
    <name type="scientific">Phaeosphaeria nodorum (strain SN15 / ATCC MYA-4574 / FGSC 10173)</name>
    <name type="common">Glume blotch fungus</name>
    <name type="synonym">Parastagonospora nodorum</name>
    <dbReference type="NCBI Taxonomy" id="321614"/>
    <lineage>
        <taxon>Eukaryota</taxon>
        <taxon>Fungi</taxon>
        <taxon>Dikarya</taxon>
        <taxon>Ascomycota</taxon>
        <taxon>Pezizomycotina</taxon>
        <taxon>Dothideomycetes</taxon>
        <taxon>Pleosporomycetidae</taxon>
        <taxon>Pleosporales</taxon>
        <taxon>Pleosporineae</taxon>
        <taxon>Phaeosphaeriaceae</taxon>
        <taxon>Parastagonospora</taxon>
    </lineage>
</organism>
<keyword evidence="2" id="KW-1133">Transmembrane helix</keyword>
<keyword evidence="2" id="KW-0472">Membrane</keyword>
<evidence type="ECO:0000313" key="3">
    <source>
        <dbReference type="EMBL" id="QRD07682.1"/>
    </source>
</evidence>
<proteinExistence type="predicted"/>
<accession>A0A7U2NRF3</accession>
<evidence type="ECO:0000256" key="1">
    <source>
        <dbReference type="SAM" id="MobiDB-lite"/>
    </source>
</evidence>
<keyword evidence="4" id="KW-1185">Reference proteome</keyword>
<sequence length="267" mass="29998">MSWCLLALHLNDVKQQHSHYPQPQCSPTPLSAKICKSLILPIRHTTPLLDETVPTSPKERLSPKPTLDQVNTPPTPTEQTPALDYVMAEHISKVPFVMVVPLAFAYRYVVAASRADRLATAFRSLDMQDMFPTLYLLHDGGIRGLIDYDSPRYMALYAAVCSQGLRLWRGTVLLYSRVAWLHEPDVAEVHHAPVLAWQYVQLACFWVHDMYSWCVAGGGSALWQTLPLSGRVGCIGLATWCMVNGVVEFVVVMMVVMATTELMSWWL</sequence>